<dbReference type="PANTHER" id="PTHR13273">
    <property type="entry name" value="ANAMORSIN"/>
    <property type="match status" value="1"/>
</dbReference>
<reference evidence="12 13" key="1">
    <citation type="submission" date="2019-03" db="EMBL/GenBank/DDBJ databases">
        <title>Sequencing 23 genomes of Wallemia ichthyophaga.</title>
        <authorList>
            <person name="Gostincar C."/>
        </authorList>
    </citation>
    <scope>NUCLEOTIDE SEQUENCE [LARGE SCALE GENOMIC DNA]</scope>
    <source>
        <strain evidence="12 13">EXF-5753</strain>
    </source>
</reference>
<feature type="binding site" evidence="9">
    <location>
        <position position="216"/>
    </location>
    <ligand>
        <name>[4Fe-4S] cluster</name>
        <dbReference type="ChEBI" id="CHEBI:49883"/>
    </ligand>
</feature>
<comment type="domain">
    <text evidence="9">The C-terminal domain binds 2 Fe-S clusters but is otherwise mostly in an intrinsically disordered conformation.</text>
</comment>
<gene>
    <name evidence="12" type="ORF">E3P99_01440</name>
</gene>
<comment type="subcellular location">
    <subcellularLocation>
        <location evidence="9">Cytoplasm</location>
    </subcellularLocation>
    <subcellularLocation>
        <location evidence="9">Mitochondrion intermembrane space</location>
    </subcellularLocation>
</comment>
<feature type="binding site" evidence="9">
    <location>
        <position position="219"/>
    </location>
    <ligand>
        <name>[4Fe-4S] cluster</name>
        <dbReference type="ChEBI" id="CHEBI:49883"/>
    </ligand>
</feature>
<dbReference type="GO" id="GO:0051539">
    <property type="term" value="F:4 iron, 4 sulfur cluster binding"/>
    <property type="evidence" value="ECO:0007669"/>
    <property type="project" value="UniProtKB-KW"/>
</dbReference>
<keyword evidence="3 9" id="KW-0004">4Fe-4S</keyword>
<dbReference type="Gene3D" id="3.40.50.11000">
    <property type="entry name" value="Fe-S cluster assembly protein Dre2, N-terminal domain"/>
    <property type="match status" value="1"/>
</dbReference>
<dbReference type="EMBL" id="SPNW01000017">
    <property type="protein sequence ID" value="TIA90710.1"/>
    <property type="molecule type" value="Genomic_DNA"/>
</dbReference>
<feature type="binding site" evidence="9">
    <location>
        <position position="227"/>
    </location>
    <ligand>
        <name>[4Fe-4S] cluster</name>
        <dbReference type="ChEBI" id="CHEBI:49883"/>
    </ligand>
</feature>
<feature type="binding site" evidence="9">
    <location>
        <position position="230"/>
    </location>
    <ligand>
        <name>[4Fe-4S] cluster</name>
        <dbReference type="ChEBI" id="CHEBI:49883"/>
    </ligand>
</feature>
<evidence type="ECO:0000259" key="11">
    <source>
        <dbReference type="Pfam" id="PF16803"/>
    </source>
</evidence>
<comment type="caution">
    <text evidence="9">Lacks conserved residue(s) required for the propagation of feature annotation.</text>
</comment>
<evidence type="ECO:0000256" key="2">
    <source>
        <dbReference type="ARBA" id="ARBA00008169"/>
    </source>
</evidence>
<dbReference type="Proteomes" id="UP000310189">
    <property type="component" value="Unassembled WGS sequence"/>
</dbReference>
<feature type="domain" description="Anamorsin C-terminal" evidence="10">
    <location>
        <begin position="162"/>
        <end position="246"/>
    </location>
</feature>
<dbReference type="InterPro" id="IPR007785">
    <property type="entry name" value="Anamorsin"/>
</dbReference>
<evidence type="ECO:0000259" key="10">
    <source>
        <dbReference type="Pfam" id="PF05093"/>
    </source>
</evidence>
<protein>
    <submittedName>
        <fullName evidence="12">Uncharacterized protein</fullName>
    </submittedName>
</protein>
<comment type="domain">
    <text evidence="9">The twin Cx2C motifs are involved in the recognition by the mitochondrial MIA40-ERV1 disulfide relay system. The formation of 2 disulfide bonds in the Cx2C motifs through dithiol/disulfide exchange reactions effectively traps the protein in the mitochondrial intermembrane space.</text>
</comment>
<dbReference type="GO" id="GO:0005758">
    <property type="term" value="C:mitochondrial intermembrane space"/>
    <property type="evidence" value="ECO:0007669"/>
    <property type="project" value="UniProtKB-SubCell"/>
</dbReference>
<evidence type="ECO:0000256" key="1">
    <source>
        <dbReference type="ARBA" id="ARBA00001966"/>
    </source>
</evidence>
<keyword evidence="5 9" id="KW-0479">Metal-binding</keyword>
<keyword evidence="8 9" id="KW-0496">Mitochondrion</keyword>
<evidence type="ECO:0000313" key="13">
    <source>
        <dbReference type="Proteomes" id="UP000310189"/>
    </source>
</evidence>
<keyword evidence="7 9" id="KW-0411">Iron-sulfur</keyword>
<dbReference type="HAMAP" id="MF_03115">
    <property type="entry name" value="Anamorsin"/>
    <property type="match status" value="1"/>
</dbReference>
<feature type="short sequence motif" description="Cx2C motif 2" evidence="9">
    <location>
        <begin position="227"/>
        <end position="230"/>
    </location>
</feature>
<evidence type="ECO:0000256" key="8">
    <source>
        <dbReference type="ARBA" id="ARBA00023128"/>
    </source>
</evidence>
<evidence type="ECO:0000256" key="4">
    <source>
        <dbReference type="ARBA" id="ARBA00022490"/>
    </source>
</evidence>
<feature type="binding site" evidence="9">
    <location>
        <position position="177"/>
    </location>
    <ligand>
        <name>[2Fe-2S] cluster</name>
        <dbReference type="ChEBI" id="CHEBI:190135"/>
    </ligand>
</feature>
<dbReference type="GO" id="GO:0016226">
    <property type="term" value="P:iron-sulfur cluster assembly"/>
    <property type="evidence" value="ECO:0007669"/>
    <property type="project" value="UniProtKB-UniRule"/>
</dbReference>
<comment type="caution">
    <text evidence="12">The sequence shown here is derived from an EMBL/GenBank/DDBJ whole genome shotgun (WGS) entry which is preliminary data.</text>
</comment>
<keyword evidence="13" id="KW-1185">Reference proteome</keyword>
<dbReference type="InterPro" id="IPR031838">
    <property type="entry name" value="Dre2_N"/>
</dbReference>
<accession>A0A4T0FR26</accession>
<name>A0A4T0FR26_9BASI</name>
<dbReference type="GO" id="GO:0009055">
    <property type="term" value="F:electron transfer activity"/>
    <property type="evidence" value="ECO:0007669"/>
    <property type="project" value="UniProtKB-UniRule"/>
</dbReference>
<feature type="binding site" evidence="9">
    <location>
        <position position="172"/>
    </location>
    <ligand>
        <name>[2Fe-2S] cluster</name>
        <dbReference type="ChEBI" id="CHEBI:190135"/>
    </ligand>
</feature>
<comment type="similarity">
    <text evidence="2 9">Belongs to the anamorsin family.</text>
</comment>
<comment type="domain">
    <text evidence="9">The N-terminal domain has structural similarity with S-adenosyl-L-methionine-dependent methyltransferases, but does not bind S-adenosyl-L-methionine. It is required for correct assembly of the 2 Fe-S clusters.</text>
</comment>
<evidence type="ECO:0000256" key="5">
    <source>
        <dbReference type="ARBA" id="ARBA00022723"/>
    </source>
</evidence>
<keyword evidence="4 9" id="KW-0963">Cytoplasm</keyword>
<comment type="cofactor">
    <cofactor evidence="9">
        <name>[2Fe-2S] cluster</name>
        <dbReference type="ChEBI" id="CHEBI:190135"/>
    </cofactor>
</comment>
<feature type="binding site" evidence="9">
    <location>
        <position position="175"/>
    </location>
    <ligand>
        <name>[2Fe-2S] cluster</name>
        <dbReference type="ChEBI" id="CHEBI:190135"/>
    </ligand>
</feature>
<dbReference type="OrthoDB" id="311633at2759"/>
<dbReference type="Pfam" id="PF16803">
    <property type="entry name" value="DRE2_N"/>
    <property type="match status" value="1"/>
</dbReference>
<evidence type="ECO:0000256" key="3">
    <source>
        <dbReference type="ARBA" id="ARBA00022485"/>
    </source>
</evidence>
<evidence type="ECO:0000256" key="6">
    <source>
        <dbReference type="ARBA" id="ARBA00023004"/>
    </source>
</evidence>
<dbReference type="Pfam" id="PF05093">
    <property type="entry name" value="CIAPIN1"/>
    <property type="match status" value="1"/>
</dbReference>
<comment type="cofactor">
    <cofactor evidence="1 9">
        <name>[4Fe-4S] cluster</name>
        <dbReference type="ChEBI" id="CHEBI:49883"/>
    </cofactor>
</comment>
<evidence type="ECO:0000313" key="12">
    <source>
        <dbReference type="EMBL" id="TIA90710.1"/>
    </source>
</evidence>
<keyword evidence="9" id="KW-0001">2Fe-2S</keyword>
<dbReference type="PANTHER" id="PTHR13273:SF14">
    <property type="entry name" value="ANAMORSIN"/>
    <property type="match status" value="1"/>
</dbReference>
<dbReference type="InterPro" id="IPR046408">
    <property type="entry name" value="CIAPIN1"/>
</dbReference>
<organism evidence="12 13">
    <name type="scientific">Wallemia hederae</name>
    <dbReference type="NCBI Taxonomy" id="1540922"/>
    <lineage>
        <taxon>Eukaryota</taxon>
        <taxon>Fungi</taxon>
        <taxon>Dikarya</taxon>
        <taxon>Basidiomycota</taxon>
        <taxon>Wallemiomycotina</taxon>
        <taxon>Wallemiomycetes</taxon>
        <taxon>Wallemiales</taxon>
        <taxon>Wallemiaceae</taxon>
        <taxon>Wallemia</taxon>
    </lineage>
</organism>
<feature type="region of interest" description="Fe-S binding site B" evidence="9">
    <location>
        <begin position="216"/>
        <end position="230"/>
    </location>
</feature>
<dbReference type="GO" id="GO:0051537">
    <property type="term" value="F:2 iron, 2 sulfur cluster binding"/>
    <property type="evidence" value="ECO:0007669"/>
    <property type="project" value="UniProtKB-UniRule"/>
</dbReference>
<dbReference type="AlphaFoldDB" id="A0A4T0FR26"/>
<evidence type="ECO:0000256" key="7">
    <source>
        <dbReference type="ARBA" id="ARBA00023014"/>
    </source>
</evidence>
<feature type="domain" description="Fe-S cluster assembly protein Dre2 N-terminal" evidence="11">
    <location>
        <begin position="15"/>
        <end position="120"/>
    </location>
</feature>
<keyword evidence="6 9" id="KW-0408">Iron</keyword>
<proteinExistence type="inferred from homology"/>
<dbReference type="GO" id="GO:0046872">
    <property type="term" value="F:metal ion binding"/>
    <property type="evidence" value="ECO:0007669"/>
    <property type="project" value="UniProtKB-KW"/>
</dbReference>
<sequence>MSNLIVGSLNSEEYFKLVENNNQALNLVLDRILEGGYSLPDNHFSTIHLSITPQDYSAINSDQLLLLLFKALAPSGSLIIHNLSPPTLPSQLILTGYTNPTSESAATTCTTKPQHAPAISLSLKKSNKKSSKPLWNFSQAQPIDPAQLLTQQDKAAPSTPLSCPTTKKRRACADCSCGLKEELAKESQVNIDTSSDLTKTFTNVKDAQAKGATSSCGSCYLGDAFRCASCPYLGLPAFEPGQKVEIDMSADV</sequence>
<feature type="short sequence motif" description="Cx2C motif 1" evidence="9">
    <location>
        <begin position="216"/>
        <end position="219"/>
    </location>
</feature>
<feature type="binding site" evidence="9">
    <location>
        <position position="163"/>
    </location>
    <ligand>
        <name>[2Fe-2S] cluster</name>
        <dbReference type="ChEBI" id="CHEBI:190135"/>
    </ligand>
</feature>
<evidence type="ECO:0000256" key="9">
    <source>
        <dbReference type="HAMAP-Rule" id="MF_03115"/>
    </source>
</evidence>